<keyword evidence="4 6" id="KW-0238">DNA-binding</keyword>
<evidence type="ECO:0000256" key="6">
    <source>
        <dbReference type="PROSITE-ProRule" id="PRU01248"/>
    </source>
</evidence>
<evidence type="ECO:0000313" key="10">
    <source>
        <dbReference type="Proteomes" id="UP000515823"/>
    </source>
</evidence>
<dbReference type="AlphaFoldDB" id="A0A7G9G3V9"/>
<keyword evidence="5" id="KW-0233">DNA recombination</keyword>
<sequence>MKSLNMKIADYLKYLKEQEKSASTRRQYHKDILNFLDYFGTVSVSKELVINYKEILQLNYQPASVNTKLAAINGFLEFAGRPELKVRLLKIQHRPYCPGDKMLTKAEYLRLVRASEKRKNERLSLLLQTLCSTGIRVSELAFITAEAVKKGEAVVRLKGKTRIVLIPGKLKRRLSFYMEKHEIQSGPVFLTRGGKPLDRSNIWKMMKSLCTDAHVDPEKVFPHNLRHLFARCFYSIDKDLAKLADILGHSDINTTRIYIISTGKEHLRRLDTLDLVV</sequence>
<dbReference type="PANTHER" id="PTHR30349">
    <property type="entry name" value="PHAGE INTEGRASE-RELATED"/>
    <property type="match status" value="1"/>
</dbReference>
<accession>A0A7G9G3V9</accession>
<evidence type="ECO:0000256" key="4">
    <source>
        <dbReference type="ARBA" id="ARBA00023125"/>
    </source>
</evidence>
<evidence type="ECO:0000256" key="1">
    <source>
        <dbReference type="ARBA" id="ARBA00003283"/>
    </source>
</evidence>
<evidence type="ECO:0000313" key="9">
    <source>
        <dbReference type="EMBL" id="QNM05491.1"/>
    </source>
</evidence>
<dbReference type="InterPro" id="IPR050090">
    <property type="entry name" value="Tyrosine_recombinase_XerCD"/>
</dbReference>
<gene>
    <name evidence="9" type="ORF">H9Q78_13835</name>
</gene>
<dbReference type="Pfam" id="PF00589">
    <property type="entry name" value="Phage_integrase"/>
    <property type="match status" value="1"/>
</dbReference>
<dbReference type="Gene3D" id="1.10.443.10">
    <property type="entry name" value="Intergrase catalytic core"/>
    <property type="match status" value="1"/>
</dbReference>
<organism evidence="9 10">
    <name type="scientific">Qiania dongpingensis</name>
    <dbReference type="NCBI Taxonomy" id="2763669"/>
    <lineage>
        <taxon>Bacteria</taxon>
        <taxon>Bacillati</taxon>
        <taxon>Bacillota</taxon>
        <taxon>Clostridia</taxon>
        <taxon>Lachnospirales</taxon>
        <taxon>Lachnospiraceae</taxon>
        <taxon>Qiania</taxon>
    </lineage>
</organism>
<dbReference type="Gene3D" id="1.10.150.130">
    <property type="match status" value="1"/>
</dbReference>
<evidence type="ECO:0000256" key="2">
    <source>
        <dbReference type="ARBA" id="ARBA00008857"/>
    </source>
</evidence>
<comment type="function">
    <text evidence="1">Site-specific tyrosine recombinase, which acts by catalyzing the cutting and rejoining of the recombining DNA molecules.</text>
</comment>
<feature type="domain" description="Core-binding (CB)" evidence="8">
    <location>
        <begin position="2"/>
        <end position="80"/>
    </location>
</feature>
<dbReference type="GO" id="GO:0003677">
    <property type="term" value="F:DNA binding"/>
    <property type="evidence" value="ECO:0007669"/>
    <property type="project" value="UniProtKB-UniRule"/>
</dbReference>
<dbReference type="SUPFAM" id="SSF56349">
    <property type="entry name" value="DNA breaking-rejoining enzymes"/>
    <property type="match status" value="1"/>
</dbReference>
<evidence type="ECO:0000256" key="3">
    <source>
        <dbReference type="ARBA" id="ARBA00022908"/>
    </source>
</evidence>
<dbReference type="GO" id="GO:0006310">
    <property type="term" value="P:DNA recombination"/>
    <property type="evidence" value="ECO:0007669"/>
    <property type="project" value="UniProtKB-KW"/>
</dbReference>
<dbReference type="InterPro" id="IPR004107">
    <property type="entry name" value="Integrase_SAM-like_N"/>
</dbReference>
<dbReference type="InterPro" id="IPR044068">
    <property type="entry name" value="CB"/>
</dbReference>
<name>A0A7G9G3V9_9FIRM</name>
<dbReference type="RefSeq" id="WP_249302542.1">
    <property type="nucleotide sequence ID" value="NZ_CP060634.1"/>
</dbReference>
<dbReference type="GO" id="GO:0015074">
    <property type="term" value="P:DNA integration"/>
    <property type="evidence" value="ECO:0007669"/>
    <property type="project" value="UniProtKB-KW"/>
</dbReference>
<dbReference type="InterPro" id="IPR002104">
    <property type="entry name" value="Integrase_catalytic"/>
</dbReference>
<evidence type="ECO:0000256" key="5">
    <source>
        <dbReference type="ARBA" id="ARBA00023172"/>
    </source>
</evidence>
<feature type="domain" description="Tyr recombinase" evidence="7">
    <location>
        <begin position="98"/>
        <end position="272"/>
    </location>
</feature>
<dbReference type="KEGG" id="qdo:H9Q78_13835"/>
<comment type="similarity">
    <text evidence="2">Belongs to the 'phage' integrase family.</text>
</comment>
<dbReference type="InterPro" id="IPR011010">
    <property type="entry name" value="DNA_brk_join_enz"/>
</dbReference>
<dbReference type="PROSITE" id="PS51898">
    <property type="entry name" value="TYR_RECOMBINASE"/>
    <property type="match status" value="1"/>
</dbReference>
<dbReference type="EMBL" id="CP060634">
    <property type="protein sequence ID" value="QNM05491.1"/>
    <property type="molecule type" value="Genomic_DNA"/>
</dbReference>
<proteinExistence type="inferred from homology"/>
<dbReference type="Proteomes" id="UP000515823">
    <property type="component" value="Chromosome"/>
</dbReference>
<dbReference type="InterPro" id="IPR013762">
    <property type="entry name" value="Integrase-like_cat_sf"/>
</dbReference>
<keyword evidence="10" id="KW-1185">Reference proteome</keyword>
<dbReference type="Pfam" id="PF02899">
    <property type="entry name" value="Phage_int_SAM_1"/>
    <property type="match status" value="1"/>
</dbReference>
<keyword evidence="3" id="KW-0229">DNA integration</keyword>
<evidence type="ECO:0000259" key="8">
    <source>
        <dbReference type="PROSITE" id="PS51900"/>
    </source>
</evidence>
<protein>
    <submittedName>
        <fullName evidence="9">Tyrosine-type recombinase/integrase</fullName>
    </submittedName>
</protein>
<dbReference type="PANTHER" id="PTHR30349:SF89">
    <property type="entry name" value="INTEGRASE_RECOMBINASE"/>
    <property type="match status" value="1"/>
</dbReference>
<dbReference type="InterPro" id="IPR010998">
    <property type="entry name" value="Integrase_recombinase_N"/>
</dbReference>
<dbReference type="PROSITE" id="PS51900">
    <property type="entry name" value="CB"/>
    <property type="match status" value="1"/>
</dbReference>
<reference evidence="9 10" key="1">
    <citation type="submission" date="2020-08" db="EMBL/GenBank/DDBJ databases">
        <authorList>
            <person name="Liu C."/>
            <person name="Sun Q."/>
        </authorList>
    </citation>
    <scope>NUCLEOTIDE SEQUENCE [LARGE SCALE GENOMIC DNA]</scope>
    <source>
        <strain evidence="9 10">NSJ-38</strain>
    </source>
</reference>
<evidence type="ECO:0000259" key="7">
    <source>
        <dbReference type="PROSITE" id="PS51898"/>
    </source>
</evidence>